<gene>
    <name evidence="12" type="ORF">JRJ22_18955</name>
</gene>
<dbReference type="Proteomes" id="UP000663452">
    <property type="component" value="Chromosome"/>
</dbReference>
<evidence type="ECO:0000256" key="10">
    <source>
        <dbReference type="ARBA" id="ARBA00023172"/>
    </source>
</evidence>
<reference evidence="12 13" key="1">
    <citation type="submission" date="2021-02" db="EMBL/GenBank/DDBJ databases">
        <title>Paenibacillus tianjinensis sp. nov.</title>
        <authorList>
            <person name="Liu H."/>
        </authorList>
    </citation>
    <scope>NUCLEOTIDE SEQUENCE [LARGE SCALE GENOMIC DNA]</scope>
    <source>
        <strain evidence="12 13">TB2019</strain>
    </source>
</reference>
<dbReference type="InterPro" id="IPR002176">
    <property type="entry name" value="X-over_junc_endoDNase_RuvC"/>
</dbReference>
<evidence type="ECO:0000256" key="7">
    <source>
        <dbReference type="ARBA" id="ARBA00022801"/>
    </source>
</evidence>
<dbReference type="InterPro" id="IPR012337">
    <property type="entry name" value="RNaseH-like_sf"/>
</dbReference>
<dbReference type="EMBL" id="CP070969">
    <property type="protein sequence ID" value="QSF43346.1"/>
    <property type="molecule type" value="Genomic_DNA"/>
</dbReference>
<evidence type="ECO:0000256" key="6">
    <source>
        <dbReference type="ARBA" id="ARBA00022763"/>
    </source>
</evidence>
<protein>
    <submittedName>
        <fullName evidence="12">Crossover junction endodeoxyribonuclease RuvC</fullName>
    </submittedName>
</protein>
<evidence type="ECO:0000313" key="12">
    <source>
        <dbReference type="EMBL" id="QSF43346.1"/>
    </source>
</evidence>
<keyword evidence="6" id="KW-0227">DNA damage</keyword>
<proteinExistence type="inferred from homology"/>
<keyword evidence="7" id="KW-0378">Hydrolase</keyword>
<keyword evidence="3" id="KW-0540">Nuclease</keyword>
<dbReference type="PANTHER" id="PTHR30194">
    <property type="entry name" value="CROSSOVER JUNCTION ENDODEOXYRIBONUCLEASE RUVC"/>
    <property type="match status" value="1"/>
</dbReference>
<sequence>MERTGITVWNMDKNKPEFITHISTSHFKKSATHGQKLKHIEDCFIEITENFPPSIVAIERAFNRFPTSTAVIYKVHGVVNKLFHQFEQIYYPPKTVKLEICRGDATKKYVQDTIKKVYPDVTFNNEDESDSFAVALTYLIKNKLIEWNKVELKKTPTKKKTIKKNEVNKG</sequence>
<comment type="similarity">
    <text evidence="1">Belongs to the RuvC family.</text>
</comment>
<evidence type="ECO:0000313" key="13">
    <source>
        <dbReference type="Proteomes" id="UP000663452"/>
    </source>
</evidence>
<evidence type="ECO:0000256" key="3">
    <source>
        <dbReference type="ARBA" id="ARBA00022722"/>
    </source>
</evidence>
<keyword evidence="5" id="KW-0255">Endonuclease</keyword>
<name>A0ABX7L7N3_9BACL</name>
<dbReference type="PANTHER" id="PTHR30194:SF3">
    <property type="entry name" value="CROSSOVER JUNCTION ENDODEOXYRIBONUCLEASE RUVC"/>
    <property type="match status" value="1"/>
</dbReference>
<dbReference type="Gene3D" id="3.30.420.10">
    <property type="entry name" value="Ribonuclease H-like superfamily/Ribonuclease H"/>
    <property type="match status" value="1"/>
</dbReference>
<evidence type="ECO:0000256" key="5">
    <source>
        <dbReference type="ARBA" id="ARBA00022759"/>
    </source>
</evidence>
<evidence type="ECO:0000256" key="11">
    <source>
        <dbReference type="ARBA" id="ARBA00023204"/>
    </source>
</evidence>
<keyword evidence="13" id="KW-1185">Reference proteome</keyword>
<dbReference type="SUPFAM" id="SSF53098">
    <property type="entry name" value="Ribonuclease H-like"/>
    <property type="match status" value="1"/>
</dbReference>
<evidence type="ECO:0000256" key="9">
    <source>
        <dbReference type="ARBA" id="ARBA00023125"/>
    </source>
</evidence>
<keyword evidence="8" id="KW-0460">Magnesium</keyword>
<dbReference type="Pfam" id="PF02075">
    <property type="entry name" value="RuvC"/>
    <property type="match status" value="1"/>
</dbReference>
<evidence type="ECO:0000256" key="2">
    <source>
        <dbReference type="ARBA" id="ARBA00022490"/>
    </source>
</evidence>
<accession>A0ABX7L7N3</accession>
<keyword evidence="9" id="KW-0238">DNA-binding</keyword>
<dbReference type="InterPro" id="IPR036397">
    <property type="entry name" value="RNaseH_sf"/>
</dbReference>
<keyword evidence="2" id="KW-0963">Cytoplasm</keyword>
<evidence type="ECO:0000256" key="1">
    <source>
        <dbReference type="ARBA" id="ARBA00009518"/>
    </source>
</evidence>
<organism evidence="12 13">
    <name type="scientific">Paenibacillus tianjinensis</name>
    <dbReference type="NCBI Taxonomy" id="2810347"/>
    <lineage>
        <taxon>Bacteria</taxon>
        <taxon>Bacillati</taxon>
        <taxon>Bacillota</taxon>
        <taxon>Bacilli</taxon>
        <taxon>Bacillales</taxon>
        <taxon>Paenibacillaceae</taxon>
        <taxon>Paenibacillus</taxon>
    </lineage>
</organism>
<evidence type="ECO:0000256" key="4">
    <source>
        <dbReference type="ARBA" id="ARBA00022723"/>
    </source>
</evidence>
<keyword evidence="11" id="KW-0234">DNA repair</keyword>
<evidence type="ECO:0000256" key="8">
    <source>
        <dbReference type="ARBA" id="ARBA00022842"/>
    </source>
</evidence>
<keyword evidence="4" id="KW-0479">Metal-binding</keyword>
<keyword evidence="10" id="KW-0233">DNA recombination</keyword>